<evidence type="ECO:0000313" key="1">
    <source>
        <dbReference type="EMBL" id="TNV71704.1"/>
    </source>
</evidence>
<accession>A0A8J8SV16</accession>
<evidence type="ECO:0000313" key="2">
    <source>
        <dbReference type="Proteomes" id="UP000785679"/>
    </source>
</evidence>
<name>A0A8J8SV16_HALGN</name>
<comment type="caution">
    <text evidence="1">The sequence shown here is derived from an EMBL/GenBank/DDBJ whole genome shotgun (WGS) entry which is preliminary data.</text>
</comment>
<sequence>MISGHKPHALSLFPAISFSFLDFFDVGIRHIENVEHAQSHPETSEVFQEFIPKLAQTPTQRSVRSRGATFELSVSGRLQAASNSGEVQNFNPPVSGF</sequence>
<organism evidence="1 2">
    <name type="scientific">Halteria grandinella</name>
    <dbReference type="NCBI Taxonomy" id="5974"/>
    <lineage>
        <taxon>Eukaryota</taxon>
        <taxon>Sar</taxon>
        <taxon>Alveolata</taxon>
        <taxon>Ciliophora</taxon>
        <taxon>Intramacronucleata</taxon>
        <taxon>Spirotrichea</taxon>
        <taxon>Stichotrichia</taxon>
        <taxon>Sporadotrichida</taxon>
        <taxon>Halteriidae</taxon>
        <taxon>Halteria</taxon>
    </lineage>
</organism>
<dbReference type="EMBL" id="RRYP01029736">
    <property type="protein sequence ID" value="TNV71704.1"/>
    <property type="molecule type" value="Genomic_DNA"/>
</dbReference>
<proteinExistence type="predicted"/>
<dbReference type="Proteomes" id="UP000785679">
    <property type="component" value="Unassembled WGS sequence"/>
</dbReference>
<protein>
    <submittedName>
        <fullName evidence="1">Uncharacterized protein</fullName>
    </submittedName>
</protein>
<reference evidence="1" key="1">
    <citation type="submission" date="2019-06" db="EMBL/GenBank/DDBJ databases">
        <authorList>
            <person name="Zheng W."/>
        </authorList>
    </citation>
    <scope>NUCLEOTIDE SEQUENCE</scope>
    <source>
        <strain evidence="1">QDHG01</strain>
    </source>
</reference>
<keyword evidence="2" id="KW-1185">Reference proteome</keyword>
<dbReference type="AlphaFoldDB" id="A0A8J8SV16"/>
<gene>
    <name evidence="1" type="ORF">FGO68_gene6850</name>
</gene>